<dbReference type="Gene3D" id="1.25.40.20">
    <property type="entry name" value="Ankyrin repeat-containing domain"/>
    <property type="match status" value="1"/>
</dbReference>
<dbReference type="Proteomes" id="UP001174997">
    <property type="component" value="Unassembled WGS sequence"/>
</dbReference>
<name>A0AA39ZG34_9PEZI</name>
<comment type="caution">
    <text evidence="4">The sequence shown here is derived from an EMBL/GenBank/DDBJ whole genome shotgun (WGS) entry which is preliminary data.</text>
</comment>
<reference evidence="4" key="1">
    <citation type="submission" date="2023-06" db="EMBL/GenBank/DDBJ databases">
        <title>Genome-scale phylogeny and comparative genomics of the fungal order Sordariales.</title>
        <authorList>
            <consortium name="Lawrence Berkeley National Laboratory"/>
            <person name="Hensen N."/>
            <person name="Bonometti L."/>
            <person name="Westerberg I."/>
            <person name="Brannstrom I.O."/>
            <person name="Guillou S."/>
            <person name="Cros-Aarteil S."/>
            <person name="Calhoun S."/>
            <person name="Haridas S."/>
            <person name="Kuo A."/>
            <person name="Mondo S."/>
            <person name="Pangilinan J."/>
            <person name="Riley R."/>
            <person name="Labutti K."/>
            <person name="Andreopoulos B."/>
            <person name="Lipzen A."/>
            <person name="Chen C."/>
            <person name="Yanf M."/>
            <person name="Daum C."/>
            <person name="Ng V."/>
            <person name="Clum A."/>
            <person name="Steindorff A."/>
            <person name="Ohm R."/>
            <person name="Martin F."/>
            <person name="Silar P."/>
            <person name="Natvig D."/>
            <person name="Lalanne C."/>
            <person name="Gautier V."/>
            <person name="Ament-Velasquez S.L."/>
            <person name="Kruys A."/>
            <person name="Hutchinson M.I."/>
            <person name="Powell A.J."/>
            <person name="Barry K."/>
            <person name="Miller A.N."/>
            <person name="Grigoriev I.V."/>
            <person name="Debuchy R."/>
            <person name="Gladieux P."/>
            <person name="Thoren M.H."/>
            <person name="Johannesson H."/>
        </authorList>
    </citation>
    <scope>NUCLEOTIDE SEQUENCE</scope>
    <source>
        <strain evidence="4">CBS 307.81</strain>
    </source>
</reference>
<dbReference type="InterPro" id="IPR036770">
    <property type="entry name" value="Ankyrin_rpt-contain_sf"/>
</dbReference>
<evidence type="ECO:0000313" key="4">
    <source>
        <dbReference type="EMBL" id="KAK0670292.1"/>
    </source>
</evidence>
<dbReference type="PANTHER" id="PTHR24173:SF74">
    <property type="entry name" value="ANKYRIN REPEAT DOMAIN-CONTAINING PROTEIN 16"/>
    <property type="match status" value="1"/>
</dbReference>
<dbReference type="Pfam" id="PF12796">
    <property type="entry name" value="Ank_2"/>
    <property type="match status" value="1"/>
</dbReference>
<evidence type="ECO:0000256" key="1">
    <source>
        <dbReference type="ARBA" id="ARBA00022737"/>
    </source>
</evidence>
<sequence>VPLDCRDPHGMSPPAHAAKEGWATVVEFLLSSNQVEVNGRDLFGRTPLLLAAKKKKLNVVKYLMTEGGADAEATNALGRNILCRATQLAERPEDIIDLVSTVVPTGKCDLRVVDNEGNSAL</sequence>
<dbReference type="SUPFAM" id="SSF48403">
    <property type="entry name" value="Ankyrin repeat"/>
    <property type="match status" value="1"/>
</dbReference>
<gene>
    <name evidence="4" type="ORF">QBC41DRAFT_184003</name>
</gene>
<feature type="repeat" description="ANK" evidence="3">
    <location>
        <begin position="43"/>
        <end position="76"/>
    </location>
</feature>
<dbReference type="SMART" id="SM00248">
    <property type="entry name" value="ANK"/>
    <property type="match status" value="2"/>
</dbReference>
<dbReference type="EMBL" id="JAULSY010000033">
    <property type="protein sequence ID" value="KAK0670292.1"/>
    <property type="molecule type" value="Genomic_DNA"/>
</dbReference>
<evidence type="ECO:0000256" key="2">
    <source>
        <dbReference type="ARBA" id="ARBA00023043"/>
    </source>
</evidence>
<keyword evidence="1" id="KW-0677">Repeat</keyword>
<organism evidence="4 5">
    <name type="scientific">Cercophora samala</name>
    <dbReference type="NCBI Taxonomy" id="330535"/>
    <lineage>
        <taxon>Eukaryota</taxon>
        <taxon>Fungi</taxon>
        <taxon>Dikarya</taxon>
        <taxon>Ascomycota</taxon>
        <taxon>Pezizomycotina</taxon>
        <taxon>Sordariomycetes</taxon>
        <taxon>Sordariomycetidae</taxon>
        <taxon>Sordariales</taxon>
        <taxon>Lasiosphaeriaceae</taxon>
        <taxon>Cercophora</taxon>
    </lineage>
</organism>
<dbReference type="InterPro" id="IPR002110">
    <property type="entry name" value="Ankyrin_rpt"/>
</dbReference>
<proteinExistence type="predicted"/>
<evidence type="ECO:0000256" key="3">
    <source>
        <dbReference type="PROSITE-ProRule" id="PRU00023"/>
    </source>
</evidence>
<accession>A0AA39ZG34</accession>
<dbReference type="AlphaFoldDB" id="A0AA39ZG34"/>
<dbReference type="PROSITE" id="PS50297">
    <property type="entry name" value="ANK_REP_REGION"/>
    <property type="match status" value="1"/>
</dbReference>
<dbReference type="PROSITE" id="PS50088">
    <property type="entry name" value="ANK_REPEAT"/>
    <property type="match status" value="1"/>
</dbReference>
<protein>
    <submittedName>
        <fullName evidence="4">Ankyrin repeat-containing domain protein</fullName>
    </submittedName>
</protein>
<keyword evidence="5" id="KW-1185">Reference proteome</keyword>
<dbReference type="PANTHER" id="PTHR24173">
    <property type="entry name" value="ANKYRIN REPEAT CONTAINING"/>
    <property type="match status" value="1"/>
</dbReference>
<feature type="non-terminal residue" evidence="4">
    <location>
        <position position="121"/>
    </location>
</feature>
<keyword evidence="2 3" id="KW-0040">ANK repeat</keyword>
<feature type="non-terminal residue" evidence="4">
    <location>
        <position position="1"/>
    </location>
</feature>
<evidence type="ECO:0000313" key="5">
    <source>
        <dbReference type="Proteomes" id="UP001174997"/>
    </source>
</evidence>